<name>A0A382J7R0_9ZZZZ</name>
<accession>A0A382J7R0</accession>
<feature type="non-terminal residue" evidence="1">
    <location>
        <position position="36"/>
    </location>
</feature>
<dbReference type="EMBL" id="UINC01072060">
    <property type="protein sequence ID" value="SVC07432.1"/>
    <property type="molecule type" value="Genomic_DNA"/>
</dbReference>
<gene>
    <name evidence="1" type="ORF">METZ01_LOCUS260286</name>
</gene>
<proteinExistence type="predicted"/>
<evidence type="ECO:0000313" key="1">
    <source>
        <dbReference type="EMBL" id="SVC07432.1"/>
    </source>
</evidence>
<dbReference type="AlphaFoldDB" id="A0A382J7R0"/>
<protein>
    <submittedName>
        <fullName evidence="1">Uncharacterized protein</fullName>
    </submittedName>
</protein>
<sequence length="36" mass="4085">MEQVLDNVSNTNMSGESVRKVLRALNIKPTNQRIDI</sequence>
<organism evidence="1">
    <name type="scientific">marine metagenome</name>
    <dbReference type="NCBI Taxonomy" id="408172"/>
    <lineage>
        <taxon>unclassified sequences</taxon>
        <taxon>metagenomes</taxon>
        <taxon>ecological metagenomes</taxon>
    </lineage>
</organism>
<reference evidence="1" key="1">
    <citation type="submission" date="2018-05" db="EMBL/GenBank/DDBJ databases">
        <authorList>
            <person name="Lanie J.A."/>
            <person name="Ng W.-L."/>
            <person name="Kazmierczak K.M."/>
            <person name="Andrzejewski T.M."/>
            <person name="Davidsen T.M."/>
            <person name="Wayne K.J."/>
            <person name="Tettelin H."/>
            <person name="Glass J.I."/>
            <person name="Rusch D."/>
            <person name="Podicherti R."/>
            <person name="Tsui H.-C.T."/>
            <person name="Winkler M.E."/>
        </authorList>
    </citation>
    <scope>NUCLEOTIDE SEQUENCE</scope>
</reference>